<keyword evidence="9" id="KW-0326">Glycosidase</keyword>
<dbReference type="InterPro" id="IPR018506">
    <property type="entry name" value="Cyt_B5_heme-BS"/>
</dbReference>
<dbReference type="InterPro" id="IPR036881">
    <property type="entry name" value="Glyco_hydro_3_C_sf"/>
</dbReference>
<dbReference type="Pfam" id="PF01915">
    <property type="entry name" value="Glyco_hydro_3_C"/>
    <property type="match status" value="1"/>
</dbReference>
<evidence type="ECO:0000259" key="12">
    <source>
        <dbReference type="PROSITE" id="PS50255"/>
    </source>
</evidence>
<dbReference type="InterPro" id="IPR001199">
    <property type="entry name" value="Cyt_B5-like_heme/steroid-bd"/>
</dbReference>
<dbReference type="Gene3D" id="3.40.50.1700">
    <property type="entry name" value="Glycoside hydrolase family 3 C-terminal domain"/>
    <property type="match status" value="1"/>
</dbReference>
<gene>
    <name evidence="13" type="ORF">N7537_004067</name>
</gene>
<comment type="catalytic activity">
    <reaction evidence="1">
        <text>Hydrolysis of terminal, non-reducing beta-D-glucosyl residues with release of beta-D-glucose.</text>
        <dbReference type="EC" id="3.2.1.21"/>
    </reaction>
</comment>
<keyword evidence="14" id="KW-1185">Reference proteome</keyword>
<keyword evidence="10" id="KW-0624">Polysaccharide degradation</keyword>
<dbReference type="GeneID" id="81585367"/>
<evidence type="ECO:0000256" key="8">
    <source>
        <dbReference type="ARBA" id="ARBA00023277"/>
    </source>
</evidence>
<dbReference type="InterPro" id="IPR050288">
    <property type="entry name" value="Cellulose_deg_GH3"/>
</dbReference>
<keyword evidence="6 13" id="KW-0378">Hydrolase</keyword>
<dbReference type="SUPFAM" id="SSF55856">
    <property type="entry name" value="Cytochrome b5-like heme/steroid binding domain"/>
    <property type="match status" value="1"/>
</dbReference>
<keyword evidence="4 11" id="KW-0349">Heme</keyword>
<dbReference type="InterPro" id="IPR002772">
    <property type="entry name" value="Glyco_hydro_3_C"/>
</dbReference>
<evidence type="ECO:0000256" key="7">
    <source>
        <dbReference type="ARBA" id="ARBA00023004"/>
    </source>
</evidence>
<evidence type="ECO:0000313" key="13">
    <source>
        <dbReference type="EMBL" id="KAJ5607448.1"/>
    </source>
</evidence>
<evidence type="ECO:0000256" key="3">
    <source>
        <dbReference type="ARBA" id="ARBA00012744"/>
    </source>
</evidence>
<dbReference type="GO" id="GO:0046872">
    <property type="term" value="F:metal ion binding"/>
    <property type="evidence" value="ECO:0007669"/>
    <property type="project" value="UniProtKB-UniRule"/>
</dbReference>
<name>A0AAD6EBB3_9EURO</name>
<protein>
    <recommendedName>
        <fullName evidence="3">beta-glucosidase</fullName>
        <ecNumber evidence="3">3.2.1.21</ecNumber>
    </recommendedName>
</protein>
<proteinExistence type="inferred from homology"/>
<organism evidence="13 14">
    <name type="scientific">Penicillium hordei</name>
    <dbReference type="NCBI Taxonomy" id="40994"/>
    <lineage>
        <taxon>Eukaryota</taxon>
        <taxon>Fungi</taxon>
        <taxon>Dikarya</taxon>
        <taxon>Ascomycota</taxon>
        <taxon>Pezizomycotina</taxon>
        <taxon>Eurotiomycetes</taxon>
        <taxon>Eurotiomycetidae</taxon>
        <taxon>Eurotiales</taxon>
        <taxon>Aspergillaceae</taxon>
        <taxon>Penicillium</taxon>
    </lineage>
</organism>
<comment type="similarity">
    <text evidence="11">Belongs to the cytochrome b5 family.</text>
</comment>
<evidence type="ECO:0000256" key="1">
    <source>
        <dbReference type="ARBA" id="ARBA00000448"/>
    </source>
</evidence>
<dbReference type="Proteomes" id="UP001213799">
    <property type="component" value="Unassembled WGS sequence"/>
</dbReference>
<reference evidence="13" key="2">
    <citation type="submission" date="2023-01" db="EMBL/GenBank/DDBJ databases">
        <authorList>
            <person name="Petersen C."/>
        </authorList>
    </citation>
    <scope>NUCLEOTIDE SEQUENCE</scope>
    <source>
        <strain evidence="13">IBT 12815</strain>
    </source>
</reference>
<comment type="similarity">
    <text evidence="2">Belongs to the glycosyl hydrolase 3 family.</text>
</comment>
<dbReference type="AlphaFoldDB" id="A0AAD6EBB3"/>
<accession>A0AAD6EBB3</accession>
<dbReference type="SUPFAM" id="SSF52279">
    <property type="entry name" value="Beta-D-glucan exohydrolase, C-terminal domain"/>
    <property type="match status" value="1"/>
</dbReference>
<reference evidence="13" key="1">
    <citation type="journal article" date="2023" name="IMA Fungus">
        <title>Comparative genomic study of the Penicillium genus elucidates a diverse pangenome and 15 lateral gene transfer events.</title>
        <authorList>
            <person name="Petersen C."/>
            <person name="Sorensen T."/>
            <person name="Nielsen M.R."/>
            <person name="Sondergaard T.E."/>
            <person name="Sorensen J.L."/>
            <person name="Fitzpatrick D.A."/>
            <person name="Frisvad J.C."/>
            <person name="Nielsen K.L."/>
        </authorList>
    </citation>
    <scope>NUCLEOTIDE SEQUENCE</scope>
    <source>
        <strain evidence="13">IBT 12815</strain>
    </source>
</reference>
<dbReference type="EMBL" id="JAQJAE010000002">
    <property type="protein sequence ID" value="KAJ5607448.1"/>
    <property type="molecule type" value="Genomic_DNA"/>
</dbReference>
<keyword evidence="5 11" id="KW-0479">Metal-binding</keyword>
<dbReference type="GO" id="GO:0008422">
    <property type="term" value="F:beta-glucosidase activity"/>
    <property type="evidence" value="ECO:0007669"/>
    <property type="project" value="UniProtKB-EC"/>
</dbReference>
<keyword evidence="8" id="KW-0119">Carbohydrate metabolism</keyword>
<keyword evidence="7 11" id="KW-0408">Iron</keyword>
<dbReference type="PANTHER" id="PTHR42715">
    <property type="entry name" value="BETA-GLUCOSIDASE"/>
    <property type="match status" value="1"/>
</dbReference>
<evidence type="ECO:0000256" key="5">
    <source>
        <dbReference type="ARBA" id="ARBA00022723"/>
    </source>
</evidence>
<dbReference type="EC" id="3.2.1.21" evidence="3"/>
<comment type="caution">
    <text evidence="13">The sequence shown here is derived from an EMBL/GenBank/DDBJ whole genome shotgun (WGS) entry which is preliminary data.</text>
</comment>
<dbReference type="PROSITE" id="PS50255">
    <property type="entry name" value="CYTOCHROME_B5_2"/>
    <property type="match status" value="1"/>
</dbReference>
<dbReference type="GO" id="GO:0020037">
    <property type="term" value="F:heme binding"/>
    <property type="evidence" value="ECO:0007669"/>
    <property type="project" value="UniProtKB-UniRule"/>
</dbReference>
<evidence type="ECO:0000256" key="2">
    <source>
        <dbReference type="ARBA" id="ARBA00005336"/>
    </source>
</evidence>
<evidence type="ECO:0000256" key="9">
    <source>
        <dbReference type="ARBA" id="ARBA00023295"/>
    </source>
</evidence>
<dbReference type="PANTHER" id="PTHR42715:SF27">
    <property type="entry name" value="BETA-GLUCOSIDASE-RELATED"/>
    <property type="match status" value="1"/>
</dbReference>
<evidence type="ECO:0000313" key="14">
    <source>
        <dbReference type="Proteomes" id="UP001213799"/>
    </source>
</evidence>
<dbReference type="PROSITE" id="PS00191">
    <property type="entry name" value="CYTOCHROME_B5_1"/>
    <property type="match status" value="1"/>
</dbReference>
<dbReference type="RefSeq" id="XP_056754873.1">
    <property type="nucleotide sequence ID" value="XM_056895125.1"/>
</dbReference>
<evidence type="ECO:0000256" key="6">
    <source>
        <dbReference type="ARBA" id="ARBA00022801"/>
    </source>
</evidence>
<feature type="domain" description="Cytochrome b5 heme-binding" evidence="12">
    <location>
        <begin position="4"/>
        <end position="54"/>
    </location>
</feature>
<evidence type="ECO:0000256" key="11">
    <source>
        <dbReference type="RuleBase" id="RU362121"/>
    </source>
</evidence>
<dbReference type="GO" id="GO:0009251">
    <property type="term" value="P:glucan catabolic process"/>
    <property type="evidence" value="ECO:0007669"/>
    <property type="project" value="TreeGrafter"/>
</dbReference>
<sequence length="134" mass="15001">MESLRIRERSELAEHISLQSYWVIIDQIVYDLASFVEFHPGGPRINRQLAGESIVLLKNNSGILPIPSDEIEEIALLGPNLKNGAYCGGGSAQLNSYYVVTNYQGIVDRLTNNGHRKDMKINYEVGVHSWGFLP</sequence>
<dbReference type="InterPro" id="IPR036400">
    <property type="entry name" value="Cyt_B5-like_heme/steroid_sf"/>
</dbReference>
<evidence type="ECO:0000256" key="4">
    <source>
        <dbReference type="ARBA" id="ARBA00022617"/>
    </source>
</evidence>
<dbReference type="Pfam" id="PF00173">
    <property type="entry name" value="Cyt-b5"/>
    <property type="match status" value="1"/>
</dbReference>
<evidence type="ECO:0000256" key="10">
    <source>
        <dbReference type="ARBA" id="ARBA00023326"/>
    </source>
</evidence>